<dbReference type="InParanoid" id="B0DN54"/>
<evidence type="ECO:0000256" key="1">
    <source>
        <dbReference type="ARBA" id="ARBA00004123"/>
    </source>
</evidence>
<name>B0DN54_LACBS</name>
<evidence type="ECO:0000313" key="3">
    <source>
        <dbReference type="EMBL" id="EDR03996.1"/>
    </source>
</evidence>
<protein>
    <submittedName>
        <fullName evidence="3">Predicted protein</fullName>
    </submittedName>
</protein>
<dbReference type="AlphaFoldDB" id="B0DN54"/>
<dbReference type="GO" id="GO:0000724">
    <property type="term" value="P:double-strand break repair via homologous recombination"/>
    <property type="evidence" value="ECO:0007669"/>
    <property type="project" value="TreeGrafter"/>
</dbReference>
<dbReference type="EMBL" id="DS547120">
    <property type="protein sequence ID" value="EDR03996.1"/>
    <property type="molecule type" value="Genomic_DNA"/>
</dbReference>
<comment type="subcellular location">
    <subcellularLocation>
        <location evidence="1">Nucleus</location>
    </subcellularLocation>
</comment>
<dbReference type="OrthoDB" id="337750at2759"/>
<dbReference type="PANTHER" id="PTHR12900">
    <property type="entry name" value="MITOTIC AND DNA DAMAGE CHECKPOINT PROTEIN HUS1"/>
    <property type="match status" value="1"/>
</dbReference>
<dbReference type="GO" id="GO:0006289">
    <property type="term" value="P:nucleotide-excision repair"/>
    <property type="evidence" value="ECO:0007669"/>
    <property type="project" value="TreeGrafter"/>
</dbReference>
<evidence type="ECO:0000256" key="2">
    <source>
        <dbReference type="ARBA" id="ARBA00023242"/>
    </source>
</evidence>
<dbReference type="InterPro" id="IPR007150">
    <property type="entry name" value="HUS1/Mec3"/>
</dbReference>
<dbReference type="STRING" id="486041.B0DN54"/>
<evidence type="ECO:0000313" key="4">
    <source>
        <dbReference type="Proteomes" id="UP000001194"/>
    </source>
</evidence>
<accession>B0DN54</accession>
<sequence length="263" mass="29270">MRLAKQNDQALVLSFEISGLTHVGHKARVAHDVKIEVMKLADVEKGSEPMCPEPDVHIPLPPLQKLRMIVERLRPMSGILAVRVNLDPYRGSDSGDGVEGLREPQKKIILTNRQKKHVIPKNYSRFSCPSEVSSNFSLNSHVVSTTIACICQHHCMILYVSLEMWRKLGAVHQAVDEGPSPPKLNAFINGEPSAMTMGTSGPGLGIIMTPNKAQRYTRPSIALRWLVPPPSAFPFSIGDLAPLPPSRMRTFMFFLLCYLVQVW</sequence>
<dbReference type="GO" id="GO:0044778">
    <property type="term" value="P:meiotic DNA integrity checkpoint signaling"/>
    <property type="evidence" value="ECO:0007669"/>
    <property type="project" value="TreeGrafter"/>
</dbReference>
<organism evidence="4">
    <name type="scientific">Laccaria bicolor (strain S238N-H82 / ATCC MYA-4686)</name>
    <name type="common">Bicoloured deceiver</name>
    <name type="synonym">Laccaria laccata var. bicolor</name>
    <dbReference type="NCBI Taxonomy" id="486041"/>
    <lineage>
        <taxon>Eukaryota</taxon>
        <taxon>Fungi</taxon>
        <taxon>Dikarya</taxon>
        <taxon>Basidiomycota</taxon>
        <taxon>Agaricomycotina</taxon>
        <taxon>Agaricomycetes</taxon>
        <taxon>Agaricomycetidae</taxon>
        <taxon>Agaricales</taxon>
        <taxon>Agaricineae</taxon>
        <taxon>Hydnangiaceae</taxon>
        <taxon>Laccaria</taxon>
    </lineage>
</organism>
<dbReference type="Gene3D" id="3.70.10.10">
    <property type="match status" value="1"/>
</dbReference>
<dbReference type="GO" id="GO:0030896">
    <property type="term" value="C:checkpoint clamp complex"/>
    <property type="evidence" value="ECO:0007669"/>
    <property type="project" value="InterPro"/>
</dbReference>
<gene>
    <name evidence="3" type="ORF">LACBIDRAFT_306335</name>
</gene>
<dbReference type="GO" id="GO:0000723">
    <property type="term" value="P:telomere maintenance"/>
    <property type="evidence" value="ECO:0007669"/>
    <property type="project" value="TreeGrafter"/>
</dbReference>
<dbReference type="GO" id="GO:0031573">
    <property type="term" value="P:mitotic intra-S DNA damage checkpoint signaling"/>
    <property type="evidence" value="ECO:0007669"/>
    <property type="project" value="TreeGrafter"/>
</dbReference>
<keyword evidence="4" id="KW-1185">Reference proteome</keyword>
<dbReference type="Proteomes" id="UP000001194">
    <property type="component" value="Unassembled WGS sequence"/>
</dbReference>
<proteinExistence type="predicted"/>
<dbReference type="PANTHER" id="PTHR12900:SF0">
    <property type="entry name" value="CHECKPOINT PROTEIN"/>
    <property type="match status" value="1"/>
</dbReference>
<keyword evidence="2" id="KW-0539">Nucleus</keyword>
<dbReference type="GeneID" id="6080992"/>
<reference evidence="3 4" key="1">
    <citation type="journal article" date="2008" name="Nature">
        <title>The genome of Laccaria bicolor provides insights into mycorrhizal symbiosis.</title>
        <authorList>
            <person name="Martin F."/>
            <person name="Aerts A."/>
            <person name="Ahren D."/>
            <person name="Brun A."/>
            <person name="Danchin E.G.J."/>
            <person name="Duchaussoy F."/>
            <person name="Gibon J."/>
            <person name="Kohler A."/>
            <person name="Lindquist E."/>
            <person name="Pereda V."/>
            <person name="Salamov A."/>
            <person name="Shapiro H.J."/>
            <person name="Wuyts J."/>
            <person name="Blaudez D."/>
            <person name="Buee M."/>
            <person name="Brokstein P."/>
            <person name="Canbaeck B."/>
            <person name="Cohen D."/>
            <person name="Courty P.E."/>
            <person name="Coutinho P.M."/>
            <person name="Delaruelle C."/>
            <person name="Detter J.C."/>
            <person name="Deveau A."/>
            <person name="DiFazio S."/>
            <person name="Duplessis S."/>
            <person name="Fraissinet-Tachet L."/>
            <person name="Lucic E."/>
            <person name="Frey-Klett P."/>
            <person name="Fourrey C."/>
            <person name="Feussner I."/>
            <person name="Gay G."/>
            <person name="Grimwood J."/>
            <person name="Hoegger P.J."/>
            <person name="Jain P."/>
            <person name="Kilaru S."/>
            <person name="Labbe J."/>
            <person name="Lin Y.C."/>
            <person name="Legue V."/>
            <person name="Le Tacon F."/>
            <person name="Marmeisse R."/>
            <person name="Melayah D."/>
            <person name="Montanini B."/>
            <person name="Muratet M."/>
            <person name="Nehls U."/>
            <person name="Niculita-Hirzel H."/>
            <person name="Oudot-Le Secq M.P."/>
            <person name="Peter M."/>
            <person name="Quesneville H."/>
            <person name="Rajashekar B."/>
            <person name="Reich M."/>
            <person name="Rouhier N."/>
            <person name="Schmutz J."/>
            <person name="Yin T."/>
            <person name="Chalot M."/>
            <person name="Henrissat B."/>
            <person name="Kuees U."/>
            <person name="Lucas S."/>
            <person name="Van de Peer Y."/>
            <person name="Podila G.K."/>
            <person name="Polle A."/>
            <person name="Pukkila P.J."/>
            <person name="Richardson P.M."/>
            <person name="Rouze P."/>
            <person name="Sanders I.R."/>
            <person name="Stajich J.E."/>
            <person name="Tunlid A."/>
            <person name="Tuskan G."/>
            <person name="Grigoriev I.V."/>
        </authorList>
    </citation>
    <scope>NUCLEOTIDE SEQUENCE [LARGE SCALE GENOMIC DNA]</scope>
    <source>
        <strain evidence="4">S238N-H82 / ATCC MYA-4686</strain>
    </source>
</reference>
<dbReference type="HOGENOM" id="CLU_1057945_0_0_1"/>
<dbReference type="Pfam" id="PF04005">
    <property type="entry name" value="Hus1"/>
    <property type="match status" value="1"/>
</dbReference>
<dbReference type="RefSeq" id="XP_001885251.1">
    <property type="nucleotide sequence ID" value="XM_001885216.1"/>
</dbReference>
<dbReference type="GO" id="GO:0033314">
    <property type="term" value="P:mitotic DNA replication checkpoint signaling"/>
    <property type="evidence" value="ECO:0007669"/>
    <property type="project" value="TreeGrafter"/>
</dbReference>
<dbReference type="GO" id="GO:0035861">
    <property type="term" value="C:site of double-strand break"/>
    <property type="evidence" value="ECO:0007669"/>
    <property type="project" value="TreeGrafter"/>
</dbReference>
<dbReference type="KEGG" id="lbc:LACBIDRAFT_306335"/>